<organism evidence="2 3">
    <name type="scientific">Oryza sativa subsp. japonica</name>
    <name type="common">Rice</name>
    <dbReference type="NCBI Taxonomy" id="39947"/>
    <lineage>
        <taxon>Eukaryota</taxon>
        <taxon>Viridiplantae</taxon>
        <taxon>Streptophyta</taxon>
        <taxon>Embryophyta</taxon>
        <taxon>Tracheophyta</taxon>
        <taxon>Spermatophyta</taxon>
        <taxon>Magnoliopsida</taxon>
        <taxon>Liliopsida</taxon>
        <taxon>Poales</taxon>
        <taxon>Poaceae</taxon>
        <taxon>BOP clade</taxon>
        <taxon>Oryzoideae</taxon>
        <taxon>Oryzeae</taxon>
        <taxon>Oryzinae</taxon>
        <taxon>Oryza</taxon>
        <taxon>Oryza sativa</taxon>
    </lineage>
</organism>
<name>Q5VNR3_ORYSJ</name>
<gene>
    <name evidence="2" type="primary">B1150E06.15</name>
</gene>
<proteinExistence type="predicted"/>
<reference evidence="3" key="2">
    <citation type="journal article" date="2008" name="Nucleic Acids Res.">
        <title>The rice annotation project database (RAP-DB): 2008 update.</title>
        <authorList>
            <consortium name="The rice annotation project (RAP)"/>
        </authorList>
    </citation>
    <scope>GENOME REANNOTATION</scope>
    <source>
        <strain evidence="3">cv. Nipponbare</strain>
    </source>
</reference>
<sequence>MGHPRLRPGQTRPDGWWAVPGREAQPIGQHGPIGIMPARWLRKPKEEIEKDSVAFDGEDRPQHHIGMGLLSGD</sequence>
<evidence type="ECO:0000256" key="1">
    <source>
        <dbReference type="SAM" id="MobiDB-lite"/>
    </source>
</evidence>
<evidence type="ECO:0000313" key="3">
    <source>
        <dbReference type="Proteomes" id="UP000000763"/>
    </source>
</evidence>
<feature type="region of interest" description="Disordered" evidence="1">
    <location>
        <begin position="1"/>
        <end position="34"/>
    </location>
</feature>
<reference evidence="3" key="1">
    <citation type="journal article" date="2005" name="Nature">
        <title>The map-based sequence of the rice genome.</title>
        <authorList>
            <consortium name="International rice genome sequencing project (IRGSP)"/>
            <person name="Matsumoto T."/>
            <person name="Wu J."/>
            <person name="Kanamori H."/>
            <person name="Katayose Y."/>
            <person name="Fujisawa M."/>
            <person name="Namiki N."/>
            <person name="Mizuno H."/>
            <person name="Yamamoto K."/>
            <person name="Antonio B.A."/>
            <person name="Baba T."/>
            <person name="Sakata K."/>
            <person name="Nagamura Y."/>
            <person name="Aoki H."/>
            <person name="Arikawa K."/>
            <person name="Arita K."/>
            <person name="Bito T."/>
            <person name="Chiden Y."/>
            <person name="Fujitsuka N."/>
            <person name="Fukunaka R."/>
            <person name="Hamada M."/>
            <person name="Harada C."/>
            <person name="Hayashi A."/>
            <person name="Hijishita S."/>
            <person name="Honda M."/>
            <person name="Hosokawa S."/>
            <person name="Ichikawa Y."/>
            <person name="Idonuma A."/>
            <person name="Iijima M."/>
            <person name="Ikeda M."/>
            <person name="Ikeno M."/>
            <person name="Ito K."/>
            <person name="Ito S."/>
            <person name="Ito T."/>
            <person name="Ito Y."/>
            <person name="Ito Y."/>
            <person name="Iwabuchi A."/>
            <person name="Kamiya K."/>
            <person name="Karasawa W."/>
            <person name="Kurita K."/>
            <person name="Katagiri S."/>
            <person name="Kikuta A."/>
            <person name="Kobayashi H."/>
            <person name="Kobayashi N."/>
            <person name="Machita K."/>
            <person name="Maehara T."/>
            <person name="Masukawa M."/>
            <person name="Mizubayashi T."/>
            <person name="Mukai Y."/>
            <person name="Nagasaki H."/>
            <person name="Nagata Y."/>
            <person name="Naito S."/>
            <person name="Nakashima M."/>
            <person name="Nakama Y."/>
            <person name="Nakamichi Y."/>
            <person name="Nakamura M."/>
            <person name="Meguro A."/>
            <person name="Negishi M."/>
            <person name="Ohta I."/>
            <person name="Ohta T."/>
            <person name="Okamoto M."/>
            <person name="Ono N."/>
            <person name="Saji S."/>
            <person name="Sakaguchi M."/>
            <person name="Sakai K."/>
            <person name="Shibata M."/>
            <person name="Shimokawa T."/>
            <person name="Song J."/>
            <person name="Takazaki Y."/>
            <person name="Terasawa K."/>
            <person name="Tsugane M."/>
            <person name="Tsuji K."/>
            <person name="Ueda S."/>
            <person name="Waki K."/>
            <person name="Yamagata H."/>
            <person name="Yamamoto M."/>
            <person name="Yamamoto S."/>
            <person name="Yamane H."/>
            <person name="Yoshiki S."/>
            <person name="Yoshihara R."/>
            <person name="Yukawa K."/>
            <person name="Zhong H."/>
            <person name="Yano M."/>
            <person name="Yuan Q."/>
            <person name="Ouyang S."/>
            <person name="Liu J."/>
            <person name="Jones K.M."/>
            <person name="Gansberger K."/>
            <person name="Moffat K."/>
            <person name="Hill J."/>
            <person name="Bera J."/>
            <person name="Fadrosh D."/>
            <person name="Jin S."/>
            <person name="Johri S."/>
            <person name="Kim M."/>
            <person name="Overton L."/>
            <person name="Reardon M."/>
            <person name="Tsitrin T."/>
            <person name="Vuong H."/>
            <person name="Weaver B."/>
            <person name="Ciecko A."/>
            <person name="Tallon L."/>
            <person name="Jackson J."/>
            <person name="Pai G."/>
            <person name="Aken S.V."/>
            <person name="Utterback T."/>
            <person name="Reidmuller S."/>
            <person name="Feldblyum T."/>
            <person name="Hsiao J."/>
            <person name="Zismann V."/>
            <person name="Iobst S."/>
            <person name="de Vazeille A.R."/>
            <person name="Buell C.R."/>
            <person name="Ying K."/>
            <person name="Li Y."/>
            <person name="Lu T."/>
            <person name="Huang Y."/>
            <person name="Zhao Q."/>
            <person name="Feng Q."/>
            <person name="Zhang L."/>
            <person name="Zhu J."/>
            <person name="Weng Q."/>
            <person name="Mu J."/>
            <person name="Lu Y."/>
            <person name="Fan D."/>
            <person name="Liu Y."/>
            <person name="Guan J."/>
            <person name="Zhang Y."/>
            <person name="Yu S."/>
            <person name="Liu X."/>
            <person name="Zhang Y."/>
            <person name="Hong G."/>
            <person name="Han B."/>
            <person name="Choisne N."/>
            <person name="Demange N."/>
            <person name="Orjeda G."/>
            <person name="Samain S."/>
            <person name="Cattolico L."/>
            <person name="Pelletier E."/>
            <person name="Couloux A."/>
            <person name="Segurens B."/>
            <person name="Wincker P."/>
            <person name="D'Hont A."/>
            <person name="Scarpelli C."/>
            <person name="Weissenbach J."/>
            <person name="Salanoubat M."/>
            <person name="Quetier F."/>
            <person name="Yu Y."/>
            <person name="Kim H.R."/>
            <person name="Rambo T."/>
            <person name="Currie J."/>
            <person name="Collura K."/>
            <person name="Luo M."/>
            <person name="Yang T."/>
            <person name="Ammiraju J.S.S."/>
            <person name="Engler F."/>
            <person name="Soderlund C."/>
            <person name="Wing R.A."/>
            <person name="Palmer L.E."/>
            <person name="de la Bastide M."/>
            <person name="Spiegel L."/>
            <person name="Nascimento L."/>
            <person name="Zutavern T."/>
            <person name="O'Shaughnessy A."/>
            <person name="Dike S."/>
            <person name="Dedhia N."/>
            <person name="Preston R."/>
            <person name="Balija V."/>
            <person name="McCombie W.R."/>
            <person name="Chow T."/>
            <person name="Chen H."/>
            <person name="Chung M."/>
            <person name="Chen C."/>
            <person name="Shaw J."/>
            <person name="Wu H."/>
            <person name="Hsiao K."/>
            <person name="Chao Y."/>
            <person name="Chu M."/>
            <person name="Cheng C."/>
            <person name="Hour A."/>
            <person name="Lee P."/>
            <person name="Lin S."/>
            <person name="Lin Y."/>
            <person name="Liou J."/>
            <person name="Liu S."/>
            <person name="Hsing Y."/>
            <person name="Raghuvanshi S."/>
            <person name="Mohanty A."/>
            <person name="Bharti A.K."/>
            <person name="Gaur A."/>
            <person name="Gupta V."/>
            <person name="Kumar D."/>
            <person name="Ravi V."/>
            <person name="Vij S."/>
            <person name="Kapur A."/>
            <person name="Khurana P."/>
            <person name="Khurana P."/>
            <person name="Khurana J.P."/>
            <person name="Tyagi A.K."/>
            <person name="Gaikwad K."/>
            <person name="Singh A."/>
            <person name="Dalal V."/>
            <person name="Srivastava S."/>
            <person name="Dixit A."/>
            <person name="Pal A.K."/>
            <person name="Ghazi I.A."/>
            <person name="Yadav M."/>
            <person name="Pandit A."/>
            <person name="Bhargava A."/>
            <person name="Sureshbabu K."/>
            <person name="Batra K."/>
            <person name="Sharma T.R."/>
            <person name="Mohapatra T."/>
            <person name="Singh N.K."/>
            <person name="Messing J."/>
            <person name="Nelson A.B."/>
            <person name="Fuks G."/>
            <person name="Kavchok S."/>
            <person name="Keizer G."/>
            <person name="Linton E."/>
            <person name="Llaca V."/>
            <person name="Song R."/>
            <person name="Tanyolac B."/>
            <person name="Young S."/>
            <person name="Ho-Il K."/>
            <person name="Hahn J.H."/>
            <person name="Sangsakoo G."/>
            <person name="Vanavichit A."/>
            <person name="de Mattos Luiz.A.T."/>
            <person name="Zimmer P.D."/>
            <person name="Malone G."/>
            <person name="Dellagostin O."/>
            <person name="de Oliveira A.C."/>
            <person name="Bevan M."/>
            <person name="Bancroft I."/>
            <person name="Minx P."/>
            <person name="Cordum H."/>
            <person name="Wilson R."/>
            <person name="Cheng Z."/>
            <person name="Jin W."/>
            <person name="Jiang J."/>
            <person name="Leong S.A."/>
            <person name="Iwama H."/>
            <person name="Gojobori T."/>
            <person name="Itoh T."/>
            <person name="Niimura Y."/>
            <person name="Fujii Y."/>
            <person name="Habara T."/>
            <person name="Sakai H."/>
            <person name="Sato Y."/>
            <person name="Wilson G."/>
            <person name="Kumar K."/>
            <person name="McCouch S."/>
            <person name="Juretic N."/>
            <person name="Hoen D."/>
            <person name="Wright S."/>
            <person name="Bruskiewich R."/>
            <person name="Bureau T."/>
            <person name="Miyao A."/>
            <person name="Hirochika H."/>
            <person name="Nishikawa T."/>
            <person name="Kadowaki K."/>
            <person name="Sugiura M."/>
            <person name="Burr B."/>
            <person name="Sasaki T."/>
        </authorList>
    </citation>
    <scope>NUCLEOTIDE SEQUENCE [LARGE SCALE GENOMIC DNA]</scope>
    <source>
        <strain evidence="3">cv. Nipponbare</strain>
    </source>
</reference>
<accession>Q5VNR3</accession>
<protein>
    <submittedName>
        <fullName evidence="2">Uncharacterized protein</fullName>
    </submittedName>
</protein>
<evidence type="ECO:0000313" key="2">
    <source>
        <dbReference type="EMBL" id="BAD68912.1"/>
    </source>
</evidence>
<dbReference type="AlphaFoldDB" id="Q5VNR3"/>
<dbReference type="Proteomes" id="UP000000763">
    <property type="component" value="Chromosome 1"/>
</dbReference>
<dbReference type="EMBL" id="AP004359">
    <property type="protein sequence ID" value="BAD68912.1"/>
    <property type="molecule type" value="Genomic_DNA"/>
</dbReference>